<evidence type="ECO:0000313" key="4">
    <source>
        <dbReference type="Proteomes" id="UP001321760"/>
    </source>
</evidence>
<evidence type="ECO:0000259" key="2">
    <source>
        <dbReference type="Pfam" id="PF06985"/>
    </source>
</evidence>
<organism evidence="3 4">
    <name type="scientific">Podospora aff. communis PSN243</name>
    <dbReference type="NCBI Taxonomy" id="3040156"/>
    <lineage>
        <taxon>Eukaryota</taxon>
        <taxon>Fungi</taxon>
        <taxon>Dikarya</taxon>
        <taxon>Ascomycota</taxon>
        <taxon>Pezizomycotina</taxon>
        <taxon>Sordariomycetes</taxon>
        <taxon>Sordariomycetidae</taxon>
        <taxon>Sordariales</taxon>
        <taxon>Podosporaceae</taxon>
        <taxon>Podospora</taxon>
    </lineage>
</organism>
<reference evidence="3" key="2">
    <citation type="submission" date="2023-05" db="EMBL/GenBank/DDBJ databases">
        <authorList>
            <consortium name="Lawrence Berkeley National Laboratory"/>
            <person name="Steindorff A."/>
            <person name="Hensen N."/>
            <person name="Bonometti L."/>
            <person name="Westerberg I."/>
            <person name="Brannstrom I.O."/>
            <person name="Guillou S."/>
            <person name="Cros-Aarteil S."/>
            <person name="Calhoun S."/>
            <person name="Haridas S."/>
            <person name="Kuo A."/>
            <person name="Mondo S."/>
            <person name="Pangilinan J."/>
            <person name="Riley R."/>
            <person name="Labutti K."/>
            <person name="Andreopoulos B."/>
            <person name="Lipzen A."/>
            <person name="Chen C."/>
            <person name="Yanf M."/>
            <person name="Daum C."/>
            <person name="Ng V."/>
            <person name="Clum A."/>
            <person name="Ohm R."/>
            <person name="Martin F."/>
            <person name="Silar P."/>
            <person name="Natvig D."/>
            <person name="Lalanne C."/>
            <person name="Gautier V."/>
            <person name="Ament-Velasquez S.L."/>
            <person name="Kruys A."/>
            <person name="Hutchinson M.I."/>
            <person name="Powell A.J."/>
            <person name="Barry K."/>
            <person name="Miller A.N."/>
            <person name="Grigoriev I.V."/>
            <person name="Debuchy R."/>
            <person name="Gladieux P."/>
            <person name="Thoren M.H."/>
            <person name="Johannesson H."/>
        </authorList>
    </citation>
    <scope>NUCLEOTIDE SEQUENCE</scope>
    <source>
        <strain evidence="3">PSN243</strain>
    </source>
</reference>
<dbReference type="PANTHER" id="PTHR33112:SF12">
    <property type="entry name" value="HETEROKARYON INCOMPATIBILITY DOMAIN-CONTAINING PROTEIN"/>
    <property type="match status" value="1"/>
</dbReference>
<evidence type="ECO:0000313" key="3">
    <source>
        <dbReference type="EMBL" id="KAK4445459.1"/>
    </source>
</evidence>
<protein>
    <submittedName>
        <fullName evidence="3">Heterokaryon incompatibility protein-domain-containing protein</fullName>
    </submittedName>
</protein>
<keyword evidence="4" id="KW-1185">Reference proteome</keyword>
<dbReference type="PANTHER" id="PTHR33112">
    <property type="entry name" value="DOMAIN PROTEIN, PUTATIVE-RELATED"/>
    <property type="match status" value="1"/>
</dbReference>
<dbReference type="Pfam" id="PF06985">
    <property type="entry name" value="HET"/>
    <property type="match status" value="1"/>
</dbReference>
<dbReference type="EMBL" id="MU865965">
    <property type="protein sequence ID" value="KAK4445459.1"/>
    <property type="molecule type" value="Genomic_DNA"/>
</dbReference>
<dbReference type="InterPro" id="IPR010730">
    <property type="entry name" value="HET"/>
</dbReference>
<evidence type="ECO:0000256" key="1">
    <source>
        <dbReference type="SAM" id="MobiDB-lite"/>
    </source>
</evidence>
<gene>
    <name evidence="3" type="ORF">QBC34DRAFT_306889</name>
</gene>
<accession>A0AAV9G9F7</accession>
<dbReference type="Proteomes" id="UP001321760">
    <property type="component" value="Unassembled WGS sequence"/>
</dbReference>
<feature type="domain" description="Heterokaryon incompatibility" evidence="2">
    <location>
        <begin position="12"/>
        <end position="159"/>
    </location>
</feature>
<sequence>MCIVEAQIGCRYLALSYSWGQVHSPALTLAEKAKLMTQHGLESVREKCPRTIRDAIHLVKQLGERYIWIDRLCLVQDDAGDVLNGMQTMDQIYEGAALCIVAAAGHNADGGLPGVHAGSRSGTGHVEEVREGVKMTVVGLLYESLSRTHYMTRGWTFQELMLSPRCLIFLGSMVYYRCCRVVWSEDTVYDRFPSVKHDNVAMSHYLPTLRNAADRNAYQQAIVRYNSRSLTDQKDALHAMTGMLRRMARNLGSDDWEGMVISHFDLCLLFWHPPIPAAERRKWFPSWSWVGWQGGAARWPIGLGEEEAGKWLMAGPHIVWYRRCLQTGELNFIIDPAEYSRRQGQPVAEPSRSSRTESAPEEDLPTKPKQNVPLDLRTNVPRRRRVWSEAGRAVLEAILLSKGDSCESIMPTFGGLLKADQPFYWIMLVEREGRISERRGLGFIYESHIEHLLSPGKRLEEVILA</sequence>
<reference evidence="3" key="1">
    <citation type="journal article" date="2023" name="Mol. Phylogenet. Evol.">
        <title>Genome-scale phylogeny and comparative genomics of the fungal order Sordariales.</title>
        <authorList>
            <person name="Hensen N."/>
            <person name="Bonometti L."/>
            <person name="Westerberg I."/>
            <person name="Brannstrom I.O."/>
            <person name="Guillou S."/>
            <person name="Cros-Aarteil S."/>
            <person name="Calhoun S."/>
            <person name="Haridas S."/>
            <person name="Kuo A."/>
            <person name="Mondo S."/>
            <person name="Pangilinan J."/>
            <person name="Riley R."/>
            <person name="LaButti K."/>
            <person name="Andreopoulos B."/>
            <person name="Lipzen A."/>
            <person name="Chen C."/>
            <person name="Yan M."/>
            <person name="Daum C."/>
            <person name="Ng V."/>
            <person name="Clum A."/>
            <person name="Steindorff A."/>
            <person name="Ohm R.A."/>
            <person name="Martin F."/>
            <person name="Silar P."/>
            <person name="Natvig D.O."/>
            <person name="Lalanne C."/>
            <person name="Gautier V."/>
            <person name="Ament-Velasquez S.L."/>
            <person name="Kruys A."/>
            <person name="Hutchinson M.I."/>
            <person name="Powell A.J."/>
            <person name="Barry K."/>
            <person name="Miller A.N."/>
            <person name="Grigoriev I.V."/>
            <person name="Debuchy R."/>
            <person name="Gladieux P."/>
            <person name="Hiltunen Thoren M."/>
            <person name="Johannesson H."/>
        </authorList>
    </citation>
    <scope>NUCLEOTIDE SEQUENCE</scope>
    <source>
        <strain evidence="3">PSN243</strain>
    </source>
</reference>
<proteinExistence type="predicted"/>
<name>A0AAV9G9F7_9PEZI</name>
<dbReference type="AlphaFoldDB" id="A0AAV9G9F7"/>
<comment type="caution">
    <text evidence="3">The sequence shown here is derived from an EMBL/GenBank/DDBJ whole genome shotgun (WGS) entry which is preliminary data.</text>
</comment>
<feature type="region of interest" description="Disordered" evidence="1">
    <location>
        <begin position="343"/>
        <end position="374"/>
    </location>
</feature>